<sequence>MEILIFLIVLLTPSFIFALKNKDELPEDLIVEKAIAPLIIWAIASLVFSVVIGVYSYLQARKMQKKNGQSANQLDGTIADEGTSFSDIAGSPHMYGNITHLWGRTTTPIKSKG</sequence>
<keyword evidence="1" id="KW-0812">Transmembrane</keyword>
<gene>
    <name evidence="2" type="ORF">SAMN05444586_101597</name>
</gene>
<dbReference type="EMBL" id="FOZU01000015">
    <property type="protein sequence ID" value="SFS99409.1"/>
    <property type="molecule type" value="Genomic_DNA"/>
</dbReference>
<protein>
    <submittedName>
        <fullName evidence="2">Uncharacterized protein</fullName>
    </submittedName>
</protein>
<organism evidence="2 3">
    <name type="scientific">Acinetobacter bohemicus</name>
    <dbReference type="NCBI Taxonomy" id="1435036"/>
    <lineage>
        <taxon>Bacteria</taxon>
        <taxon>Pseudomonadati</taxon>
        <taxon>Pseudomonadota</taxon>
        <taxon>Gammaproteobacteria</taxon>
        <taxon>Moraxellales</taxon>
        <taxon>Moraxellaceae</taxon>
        <taxon>Acinetobacter</taxon>
    </lineage>
</organism>
<proteinExistence type="predicted"/>
<keyword evidence="3" id="KW-1185">Reference proteome</keyword>
<accession>A0A1I6UD50</accession>
<reference evidence="3" key="1">
    <citation type="submission" date="2016-10" db="EMBL/GenBank/DDBJ databases">
        <authorList>
            <person name="Varghese N."/>
            <person name="Submissions S."/>
        </authorList>
    </citation>
    <scope>NUCLEOTIDE SEQUENCE [LARGE SCALE GENOMIC DNA]</scope>
    <source>
        <strain evidence="3">ANC 5076</strain>
    </source>
</reference>
<name>A0A1I6UD50_9GAMM</name>
<evidence type="ECO:0000313" key="2">
    <source>
        <dbReference type="EMBL" id="SFS99409.1"/>
    </source>
</evidence>
<evidence type="ECO:0000313" key="3">
    <source>
        <dbReference type="Proteomes" id="UP000182827"/>
    </source>
</evidence>
<evidence type="ECO:0000256" key="1">
    <source>
        <dbReference type="SAM" id="Phobius"/>
    </source>
</evidence>
<dbReference type="AlphaFoldDB" id="A0A1I6UD50"/>
<dbReference type="RefSeq" id="WP_228144049.1">
    <property type="nucleotide sequence ID" value="NZ_FOZU01000015.1"/>
</dbReference>
<keyword evidence="1" id="KW-0472">Membrane</keyword>
<keyword evidence="1" id="KW-1133">Transmembrane helix</keyword>
<feature type="transmembrane region" description="Helical" evidence="1">
    <location>
        <begin position="34"/>
        <end position="58"/>
    </location>
</feature>
<dbReference type="Proteomes" id="UP000182827">
    <property type="component" value="Unassembled WGS sequence"/>
</dbReference>